<reference evidence="4 5" key="1">
    <citation type="submission" date="2018-03" db="EMBL/GenBank/DDBJ databases">
        <title>Adhaeribacter sp. HMF7605 Genome sequencing and assembly.</title>
        <authorList>
            <person name="Kang H."/>
            <person name="Kang J."/>
            <person name="Cha I."/>
            <person name="Kim H."/>
            <person name="Joh K."/>
        </authorList>
    </citation>
    <scope>NUCLEOTIDE SEQUENCE [LARGE SCALE GENOMIC DNA]</scope>
    <source>
        <strain evidence="4 5">HMF7605</strain>
    </source>
</reference>
<feature type="domain" description="Glycosyltransferase subfamily 4-like N-terminal" evidence="3">
    <location>
        <begin position="18"/>
        <end position="189"/>
    </location>
</feature>
<dbReference type="EMBL" id="PYFT01000001">
    <property type="protein sequence ID" value="PSR53992.1"/>
    <property type="molecule type" value="Genomic_DNA"/>
</dbReference>
<protein>
    <recommendedName>
        <fullName evidence="6">Glycosyltransferase WbuB</fullName>
    </recommendedName>
</protein>
<dbReference type="OrthoDB" id="9811902at2"/>
<dbReference type="Gene3D" id="3.40.50.2000">
    <property type="entry name" value="Glycogen Phosphorylase B"/>
    <property type="match status" value="2"/>
</dbReference>
<dbReference type="PANTHER" id="PTHR46401">
    <property type="entry name" value="GLYCOSYLTRANSFERASE WBBK-RELATED"/>
    <property type="match status" value="1"/>
</dbReference>
<evidence type="ECO:0000259" key="3">
    <source>
        <dbReference type="Pfam" id="PF13579"/>
    </source>
</evidence>
<organism evidence="4 5">
    <name type="scientific">Adhaeribacter arboris</name>
    <dbReference type="NCBI Taxonomy" id="2072846"/>
    <lineage>
        <taxon>Bacteria</taxon>
        <taxon>Pseudomonadati</taxon>
        <taxon>Bacteroidota</taxon>
        <taxon>Cytophagia</taxon>
        <taxon>Cytophagales</taxon>
        <taxon>Hymenobacteraceae</taxon>
        <taxon>Adhaeribacter</taxon>
    </lineage>
</organism>
<keyword evidence="5" id="KW-1185">Reference proteome</keyword>
<accession>A0A2T2YER1</accession>
<dbReference type="GO" id="GO:0009103">
    <property type="term" value="P:lipopolysaccharide biosynthetic process"/>
    <property type="evidence" value="ECO:0007669"/>
    <property type="project" value="TreeGrafter"/>
</dbReference>
<dbReference type="CDD" id="cd03794">
    <property type="entry name" value="GT4_WbuB-like"/>
    <property type="match status" value="1"/>
</dbReference>
<gene>
    <name evidence="4" type="ORF">AHMF7605_10910</name>
</gene>
<dbReference type="PANTHER" id="PTHR46401:SF2">
    <property type="entry name" value="GLYCOSYLTRANSFERASE WBBK-RELATED"/>
    <property type="match status" value="1"/>
</dbReference>
<dbReference type="SUPFAM" id="SSF53756">
    <property type="entry name" value="UDP-Glycosyltransferase/glycogen phosphorylase"/>
    <property type="match status" value="1"/>
</dbReference>
<dbReference type="RefSeq" id="WP_106929205.1">
    <property type="nucleotide sequence ID" value="NZ_PYFT01000001.1"/>
</dbReference>
<evidence type="ECO:0000313" key="4">
    <source>
        <dbReference type="EMBL" id="PSR53992.1"/>
    </source>
</evidence>
<feature type="domain" description="Glycosyl transferase family 1" evidence="2">
    <location>
        <begin position="209"/>
        <end position="374"/>
    </location>
</feature>
<dbReference type="Proteomes" id="UP000240357">
    <property type="component" value="Unassembled WGS sequence"/>
</dbReference>
<dbReference type="Pfam" id="PF13579">
    <property type="entry name" value="Glyco_trans_4_4"/>
    <property type="match status" value="1"/>
</dbReference>
<dbReference type="Pfam" id="PF00534">
    <property type="entry name" value="Glycos_transf_1"/>
    <property type="match status" value="1"/>
</dbReference>
<evidence type="ECO:0000313" key="5">
    <source>
        <dbReference type="Proteomes" id="UP000240357"/>
    </source>
</evidence>
<dbReference type="InterPro" id="IPR001296">
    <property type="entry name" value="Glyco_trans_1"/>
</dbReference>
<evidence type="ECO:0000256" key="1">
    <source>
        <dbReference type="ARBA" id="ARBA00022679"/>
    </source>
</evidence>
<comment type="caution">
    <text evidence="4">The sequence shown here is derived from an EMBL/GenBank/DDBJ whole genome shotgun (WGS) entry which is preliminary data.</text>
</comment>
<dbReference type="AlphaFoldDB" id="A0A2T2YER1"/>
<evidence type="ECO:0000259" key="2">
    <source>
        <dbReference type="Pfam" id="PF00534"/>
    </source>
</evidence>
<keyword evidence="1" id="KW-0808">Transferase</keyword>
<evidence type="ECO:0008006" key="6">
    <source>
        <dbReference type="Google" id="ProtNLM"/>
    </source>
</evidence>
<proteinExistence type="predicted"/>
<dbReference type="GO" id="GO:0016757">
    <property type="term" value="F:glycosyltransferase activity"/>
    <property type="evidence" value="ECO:0007669"/>
    <property type="project" value="InterPro"/>
</dbReference>
<sequence length="407" mass="46442">MRVLYIHQYFITPNEPGGTRSYWFAKELIANGHQVIMLTSRNKQQKLIEKKLIDGIEVIYIKNSYSNNMGIISRLWSFFRFMLLSTWVGLRQKNIDLVYATSTPLSIGIPALAIKQFNGIPYIFEVRDLWPEVPIQMGAIKNKFVINLLNWFEKKIYFSAKHVVALSPGMRDGVIKTGTSPNKVTMIPNMAKKDEFFVRAKNWEVARTFNLDTNHFNVVHFGAMGIANGLEYIVKAAAVLKRKNIQNIDFVFLGEGKTELELKRICELEELTNVKFLGKHPMKTVSEIVNICDCSMVSFSDVPILYTNSPNKLFDSLSAGKPLIVNSAGWTKEMVEENNCGVYVNPQNPDDLANMLVKMASNPIWLREMSVNSRRLAEEVYDKTILCKKFVKVIEAYNVQKPAETFS</sequence>
<name>A0A2T2YER1_9BACT</name>
<dbReference type="InterPro" id="IPR028098">
    <property type="entry name" value="Glyco_trans_4-like_N"/>
</dbReference>